<keyword evidence="1" id="KW-0472">Membrane</keyword>
<name>A0A7V2SZP6_LEUMU</name>
<gene>
    <name evidence="2" type="ORF">ENJ51_06340</name>
</gene>
<protein>
    <submittedName>
        <fullName evidence="2">DUF4845 domain-containing protein</fullName>
    </submittedName>
</protein>
<reference evidence="2" key="1">
    <citation type="journal article" date="2020" name="mSystems">
        <title>Genome- and Community-Level Interaction Insights into Carbon Utilization and Element Cycling Functions of Hydrothermarchaeota in Hydrothermal Sediment.</title>
        <authorList>
            <person name="Zhou Z."/>
            <person name="Liu Y."/>
            <person name="Xu W."/>
            <person name="Pan J."/>
            <person name="Luo Z.H."/>
            <person name="Li M."/>
        </authorList>
    </citation>
    <scope>NUCLEOTIDE SEQUENCE [LARGE SCALE GENOMIC DNA]</scope>
    <source>
        <strain evidence="2">HyVt-493</strain>
    </source>
</reference>
<dbReference type="AlphaFoldDB" id="A0A7V2SZP6"/>
<dbReference type="InterPro" id="IPR032314">
    <property type="entry name" value="DUF4845"/>
</dbReference>
<keyword evidence="1" id="KW-1133">Transmembrane helix</keyword>
<proteinExistence type="predicted"/>
<comment type="caution">
    <text evidence="2">The sequence shown here is derived from an EMBL/GenBank/DDBJ whole genome shotgun (WGS) entry which is preliminary data.</text>
</comment>
<evidence type="ECO:0000256" key="1">
    <source>
        <dbReference type="SAM" id="Phobius"/>
    </source>
</evidence>
<dbReference type="EMBL" id="DRMS01000236">
    <property type="protein sequence ID" value="HFC92414.1"/>
    <property type="molecule type" value="Genomic_DNA"/>
</dbReference>
<dbReference type="Proteomes" id="UP000885750">
    <property type="component" value="Unassembled WGS sequence"/>
</dbReference>
<evidence type="ECO:0000313" key="2">
    <source>
        <dbReference type="EMBL" id="HFC92414.1"/>
    </source>
</evidence>
<keyword evidence="1" id="KW-0812">Transmembrane</keyword>
<accession>A0A7V2SZP6</accession>
<dbReference type="Pfam" id="PF16137">
    <property type="entry name" value="DUF4845"/>
    <property type="match status" value="1"/>
</dbReference>
<sequence length="143" mass="16260">MAKTMKIIKMKTNKNKQKGATFITWMIVAAIGILIFSAGLKVGPSYLEYNAVRSMMDSIAAEPGIKGKNKRYVYAQLNKYININSMYSVEEAMAKQKVFKVSPLRKGNGKRLTAHYEVRRHWLGNLSYLIDFKYSVILGEKNS</sequence>
<organism evidence="2">
    <name type="scientific">Leucothrix mucor</name>
    <dbReference type="NCBI Taxonomy" id="45248"/>
    <lineage>
        <taxon>Bacteria</taxon>
        <taxon>Pseudomonadati</taxon>
        <taxon>Pseudomonadota</taxon>
        <taxon>Gammaproteobacteria</taxon>
        <taxon>Thiotrichales</taxon>
        <taxon>Thiotrichaceae</taxon>
        <taxon>Leucothrix</taxon>
    </lineage>
</organism>
<feature type="transmembrane region" description="Helical" evidence="1">
    <location>
        <begin position="20"/>
        <end position="40"/>
    </location>
</feature>